<evidence type="ECO:0000313" key="2">
    <source>
        <dbReference type="EMBL" id="EMF01557.1"/>
    </source>
</evidence>
<dbReference type="Gene3D" id="3.20.20.370">
    <property type="entry name" value="Glycoside hydrolase/deacetylase"/>
    <property type="match status" value="1"/>
</dbReference>
<reference evidence="2 3" key="1">
    <citation type="journal article" date="2013" name="Genome Announc.">
        <title>Whole-Genome Shotgun Assembly and Analysis of the Genome of Streptomyces mobaraensis DSM 40847, a Strain for Industrial Production of Microbial Transglutaminase.</title>
        <authorList>
            <person name="Yang H."/>
            <person name="He T."/>
            <person name="Wu W."/>
            <person name="Zhu W."/>
            <person name="Lu B."/>
            <person name="Sun W."/>
        </authorList>
    </citation>
    <scope>NUCLEOTIDE SEQUENCE [LARGE SCALE GENOMIC DNA]</scope>
    <source>
        <strain evidence="2 3">DSM 40847</strain>
    </source>
</reference>
<organism evidence="2 3">
    <name type="scientific">Streptomyces mobaraensis (strain ATCC 29032 / DSM 40847 / JCM 4168 / NBRC 13819 / NCIMB 11159 / IPCR 16-22)</name>
    <dbReference type="NCBI Taxonomy" id="1223523"/>
    <lineage>
        <taxon>Bacteria</taxon>
        <taxon>Bacillati</taxon>
        <taxon>Actinomycetota</taxon>
        <taxon>Actinomycetes</taxon>
        <taxon>Kitasatosporales</taxon>
        <taxon>Streptomycetaceae</taxon>
        <taxon>Streptomyces</taxon>
    </lineage>
</organism>
<dbReference type="Proteomes" id="UP000011740">
    <property type="component" value="Unassembled WGS sequence"/>
</dbReference>
<dbReference type="PANTHER" id="PTHR45985">
    <property type="match status" value="1"/>
</dbReference>
<name>M3CBY2_STRM1</name>
<dbReference type="InterPro" id="IPR052740">
    <property type="entry name" value="CE4"/>
</dbReference>
<feature type="compositionally biased region" description="Basic and acidic residues" evidence="1">
    <location>
        <begin position="59"/>
        <end position="71"/>
    </location>
</feature>
<dbReference type="RefSeq" id="WP_004940640.1">
    <property type="nucleotide sequence ID" value="NZ_AORZ01000010.1"/>
</dbReference>
<evidence type="ECO:0000313" key="3">
    <source>
        <dbReference type="Proteomes" id="UP000011740"/>
    </source>
</evidence>
<dbReference type="EMBL" id="AORZ01000010">
    <property type="protein sequence ID" value="EMF01557.1"/>
    <property type="molecule type" value="Genomic_DNA"/>
</dbReference>
<dbReference type="STRING" id="1223523.H340_05956"/>
<dbReference type="eggNOG" id="COG0726">
    <property type="taxonomic scope" value="Bacteria"/>
</dbReference>
<accession>M3CBY2</accession>
<dbReference type="SUPFAM" id="SSF88713">
    <property type="entry name" value="Glycoside hydrolase/deacetylase"/>
    <property type="match status" value="1"/>
</dbReference>
<evidence type="ECO:0000256" key="1">
    <source>
        <dbReference type="SAM" id="MobiDB-lite"/>
    </source>
</evidence>
<evidence type="ECO:0008006" key="4">
    <source>
        <dbReference type="Google" id="ProtNLM"/>
    </source>
</evidence>
<comment type="caution">
    <text evidence="2">The sequence shown here is derived from an EMBL/GenBank/DDBJ whole genome shotgun (WGS) entry which is preliminary data.</text>
</comment>
<proteinExistence type="predicted"/>
<feature type="compositionally biased region" description="Basic and acidic residues" evidence="1">
    <location>
        <begin position="87"/>
        <end position="96"/>
    </location>
</feature>
<protein>
    <recommendedName>
        <fullName evidence="4">Secreted protein</fullName>
    </recommendedName>
</protein>
<dbReference type="PATRIC" id="fig|1223523.3.peg.1217"/>
<dbReference type="InterPro" id="IPR011330">
    <property type="entry name" value="Glyco_hydro/deAcase_b/a-brl"/>
</dbReference>
<sequence>MQCATALVAAAAVALGVSGCDSEGDSGGKSGGKDSSASPSPGASRDSAAAHKSRPQNRRKPEEKWDGKVKVLGDGSTSYTGPQPKQPKPEKLKPGEKPPQFVVFSWDGALEGDDHLFSHFREVAKENNATMTFFLTGTYLLPKSKASQYKPPQHKPGESAISYATDAHIRDTLQQLRAAWLDGNEIGTHFNGHFCGKKGGGDWSETEWKSEIEQAYSFVQHWKTNTGYKDLPPLPFDYEKELAGGRAPCLEGQQNLLKAARQFDWRYDASSPGDFQIWPSQIDGIWNFPLQLLPYPKSEKQVLSMDFNFLYNQSGDETKGDPKKYAEWRKLTRDGYLNGFERVYHGSRAPLFIGNHFEDWNGGIYMKAIEDVVKSVCKRDGVRCVSFKQLADWLDVQDPDVLARLRGLDPAQSPDWKSIVK</sequence>
<gene>
    <name evidence="2" type="ORF">H340_05956</name>
</gene>
<dbReference type="AlphaFoldDB" id="M3CBY2"/>
<feature type="compositionally biased region" description="Low complexity" evidence="1">
    <location>
        <begin position="33"/>
        <end position="47"/>
    </location>
</feature>
<dbReference type="GO" id="GO:0005975">
    <property type="term" value="P:carbohydrate metabolic process"/>
    <property type="evidence" value="ECO:0007669"/>
    <property type="project" value="InterPro"/>
</dbReference>
<feature type="region of interest" description="Disordered" evidence="1">
    <location>
        <begin position="18"/>
        <end position="100"/>
    </location>
</feature>
<dbReference type="PANTHER" id="PTHR45985:SF3">
    <property type="entry name" value="CHITIN DEACETYLASE-LIKE 4"/>
    <property type="match status" value="1"/>
</dbReference>